<dbReference type="PROSITE" id="PS51257">
    <property type="entry name" value="PROKAR_LIPOPROTEIN"/>
    <property type="match status" value="1"/>
</dbReference>
<comment type="caution">
    <text evidence="2">The sequence shown here is derived from an EMBL/GenBank/DDBJ whole genome shotgun (WGS) entry which is preliminary data.</text>
</comment>
<gene>
    <name evidence="2" type="ORF">MTR62_12115</name>
</gene>
<feature type="region of interest" description="Disordered" evidence="1">
    <location>
        <begin position="421"/>
        <end position="441"/>
    </location>
</feature>
<proteinExistence type="predicted"/>
<protein>
    <submittedName>
        <fullName evidence="2">TolC family protein</fullName>
    </submittedName>
</protein>
<name>A0ABT0BEL9_9SPHN</name>
<feature type="region of interest" description="Disordered" evidence="1">
    <location>
        <begin position="291"/>
        <end position="319"/>
    </location>
</feature>
<reference evidence="2" key="1">
    <citation type="submission" date="2022-03" db="EMBL/GenBank/DDBJ databases">
        <title>Identification of a novel bacterium isolated from mangrove sediments.</title>
        <authorList>
            <person name="Pan X."/>
        </authorList>
    </citation>
    <scope>NUCLEOTIDE SEQUENCE</scope>
    <source>
        <strain evidence="2">B1949</strain>
    </source>
</reference>
<dbReference type="Proteomes" id="UP001162881">
    <property type="component" value="Unassembled WGS sequence"/>
</dbReference>
<dbReference type="PANTHER" id="PTHR30203:SF31">
    <property type="entry name" value="RND EFFLUX SYSTEM, OUTER MEMBRANE LIPOPROTEIN, NODT"/>
    <property type="match status" value="1"/>
</dbReference>
<dbReference type="RefSeq" id="WP_244021235.1">
    <property type="nucleotide sequence ID" value="NZ_JALHLF010000045.1"/>
</dbReference>
<keyword evidence="3" id="KW-1185">Reference proteome</keyword>
<evidence type="ECO:0000256" key="1">
    <source>
        <dbReference type="SAM" id="MobiDB-lite"/>
    </source>
</evidence>
<evidence type="ECO:0000313" key="3">
    <source>
        <dbReference type="Proteomes" id="UP001162881"/>
    </source>
</evidence>
<dbReference type="SUPFAM" id="SSF56954">
    <property type="entry name" value="Outer membrane efflux proteins (OEP)"/>
    <property type="match status" value="1"/>
</dbReference>
<sequence>MPSIRFSPSARGRGAGSFTGAALILAGALTLAGCASDTARTTPVSSLTATRPDLPVANGAEPYWWRTTGDPVLARLVETGLAQNRDLACKARSLNAAQASASAKQRRIDSRIRHLFDTRDTDVTQAELASRAYRFAAQRAQLAEAIALAYIETRRLQATLVAQSRALNTDADNAEIAGFRKEAGLVSGLDTGLADTSLVASHDALETLRTRFEDARAALAGLVGLPVAELQAQLGEDGSVPAITLAAPARTTRDELDRRADLLALERSLIAHLIATKVSQDELDAALARTAGEDGPQGDTPAPPEARPQTSDGVSTDDARAQVAVRQWRAARDKALAQLADARDRLAVSAQRESDLAQAIARAHKTSEAARLAYRTGTGDFATLYVAERTALGLDVALIGARAAQATASVQAWTAQGLGWSQSDLAPPAPPGDGPEVLVCE</sequence>
<dbReference type="PANTHER" id="PTHR30203">
    <property type="entry name" value="OUTER MEMBRANE CATION EFFLUX PROTEIN"/>
    <property type="match status" value="1"/>
</dbReference>
<dbReference type="EMBL" id="JALHLF010000045">
    <property type="protein sequence ID" value="MCJ2183428.1"/>
    <property type="molecule type" value="Genomic_DNA"/>
</dbReference>
<dbReference type="Gene3D" id="1.20.1600.10">
    <property type="entry name" value="Outer membrane efflux proteins (OEP)"/>
    <property type="match status" value="1"/>
</dbReference>
<organism evidence="2 3">
    <name type="scientific">Novosphingobium organovorum</name>
    <dbReference type="NCBI Taxonomy" id="2930092"/>
    <lineage>
        <taxon>Bacteria</taxon>
        <taxon>Pseudomonadati</taxon>
        <taxon>Pseudomonadota</taxon>
        <taxon>Alphaproteobacteria</taxon>
        <taxon>Sphingomonadales</taxon>
        <taxon>Sphingomonadaceae</taxon>
        <taxon>Novosphingobium</taxon>
    </lineage>
</organism>
<dbReference type="InterPro" id="IPR010131">
    <property type="entry name" value="MdtP/NodT-like"/>
</dbReference>
<accession>A0ABT0BEL9</accession>
<evidence type="ECO:0000313" key="2">
    <source>
        <dbReference type="EMBL" id="MCJ2183428.1"/>
    </source>
</evidence>